<dbReference type="Gene3D" id="2.60.40.790">
    <property type="match status" value="1"/>
</dbReference>
<keyword evidence="5" id="KW-1185">Reference proteome</keyword>
<dbReference type="RefSeq" id="WP_246150697.1">
    <property type="nucleotide sequence ID" value="NZ_BJYS01000001.1"/>
</dbReference>
<accession>A0A512ARP2</accession>
<dbReference type="Pfam" id="PF00011">
    <property type="entry name" value="HSP20"/>
    <property type="match status" value="1"/>
</dbReference>
<dbReference type="InterPro" id="IPR008978">
    <property type="entry name" value="HSP20-like_chaperone"/>
</dbReference>
<sequence length="145" mass="16777">MTVARVNGQLLDRLPETYGSLIDKFFTEGLTAKRNLTKFHPQVDAIETDKEFKLQVALPGFRKEDVHLEFQEGKLTISGERKFDAENKENKYHFLETNYGKFSRSFFLPDNINEGAIEAQFENGLLLVTVPKDEQKPLKRQIEIK</sequence>
<gene>
    <name evidence="4" type="ORF">AAE02nite_00570</name>
</gene>
<dbReference type="Proteomes" id="UP000321532">
    <property type="component" value="Unassembled WGS sequence"/>
</dbReference>
<dbReference type="AlphaFoldDB" id="A0A512ARP2"/>
<dbReference type="EMBL" id="BJYS01000001">
    <property type="protein sequence ID" value="GEO02393.1"/>
    <property type="molecule type" value="Genomic_DNA"/>
</dbReference>
<evidence type="ECO:0000313" key="5">
    <source>
        <dbReference type="Proteomes" id="UP000321532"/>
    </source>
</evidence>
<evidence type="ECO:0000313" key="4">
    <source>
        <dbReference type="EMBL" id="GEO02393.1"/>
    </source>
</evidence>
<dbReference type="SUPFAM" id="SSF49764">
    <property type="entry name" value="HSP20-like chaperones"/>
    <property type="match status" value="1"/>
</dbReference>
<dbReference type="PROSITE" id="PS01031">
    <property type="entry name" value="SHSP"/>
    <property type="match status" value="1"/>
</dbReference>
<protein>
    <submittedName>
        <fullName evidence="4">Heat-shock protein</fullName>
    </submittedName>
</protein>
<evidence type="ECO:0000256" key="2">
    <source>
        <dbReference type="RuleBase" id="RU003616"/>
    </source>
</evidence>
<dbReference type="PANTHER" id="PTHR11527">
    <property type="entry name" value="HEAT-SHOCK PROTEIN 20 FAMILY MEMBER"/>
    <property type="match status" value="1"/>
</dbReference>
<comment type="similarity">
    <text evidence="1 2">Belongs to the small heat shock protein (HSP20) family.</text>
</comment>
<proteinExistence type="inferred from homology"/>
<feature type="domain" description="SHSP" evidence="3">
    <location>
        <begin position="34"/>
        <end position="145"/>
    </location>
</feature>
<comment type="caution">
    <text evidence="4">The sequence shown here is derived from an EMBL/GenBank/DDBJ whole genome shotgun (WGS) entry which is preliminary data.</text>
</comment>
<dbReference type="InterPro" id="IPR002068">
    <property type="entry name" value="A-crystallin/Hsp20_dom"/>
</dbReference>
<organism evidence="4 5">
    <name type="scientific">Adhaeribacter aerolatus</name>
    <dbReference type="NCBI Taxonomy" id="670289"/>
    <lineage>
        <taxon>Bacteria</taxon>
        <taxon>Pseudomonadati</taxon>
        <taxon>Bacteroidota</taxon>
        <taxon>Cytophagia</taxon>
        <taxon>Cytophagales</taxon>
        <taxon>Hymenobacteraceae</taxon>
        <taxon>Adhaeribacter</taxon>
    </lineage>
</organism>
<evidence type="ECO:0000256" key="1">
    <source>
        <dbReference type="PROSITE-ProRule" id="PRU00285"/>
    </source>
</evidence>
<name>A0A512ARP2_9BACT</name>
<evidence type="ECO:0000259" key="3">
    <source>
        <dbReference type="PROSITE" id="PS01031"/>
    </source>
</evidence>
<reference evidence="4 5" key="1">
    <citation type="submission" date="2019-07" db="EMBL/GenBank/DDBJ databases">
        <title>Whole genome shotgun sequence of Adhaeribacter aerolatus NBRC 106133.</title>
        <authorList>
            <person name="Hosoyama A."/>
            <person name="Uohara A."/>
            <person name="Ohji S."/>
            <person name="Ichikawa N."/>
        </authorList>
    </citation>
    <scope>NUCLEOTIDE SEQUENCE [LARGE SCALE GENOMIC DNA]</scope>
    <source>
        <strain evidence="4 5">NBRC 106133</strain>
    </source>
</reference>
<dbReference type="CDD" id="cd06464">
    <property type="entry name" value="ACD_sHsps-like"/>
    <property type="match status" value="1"/>
</dbReference>
<dbReference type="InterPro" id="IPR031107">
    <property type="entry name" value="Small_HSP"/>
</dbReference>